<evidence type="ECO:0000256" key="1">
    <source>
        <dbReference type="SAM" id="MobiDB-lite"/>
    </source>
</evidence>
<sequence>MSFWSTFYEIEVRDEIAQEFMDETGHVDDMMAGLHEIRARMAEKDALNIQKQPKPVKRQQVKQHSPKRQKKQPDRRVPVA</sequence>
<proteinExistence type="predicted"/>
<gene>
    <name evidence="2" type="ORF">U14_02094</name>
</gene>
<protein>
    <submittedName>
        <fullName evidence="2">Uncharacterized protein</fullName>
    </submittedName>
</protein>
<dbReference type="Proteomes" id="UP000030700">
    <property type="component" value="Unassembled WGS sequence"/>
</dbReference>
<evidence type="ECO:0000313" key="3">
    <source>
        <dbReference type="Proteomes" id="UP000030700"/>
    </source>
</evidence>
<dbReference type="EMBL" id="DF820456">
    <property type="protein sequence ID" value="GAK50853.1"/>
    <property type="molecule type" value="Genomic_DNA"/>
</dbReference>
<dbReference type="STRING" id="1499966.U14_02094"/>
<reference evidence="2 3" key="1">
    <citation type="journal article" date="2015" name="PeerJ">
        <title>First genomic representation of candidate bacterial phylum KSB3 points to enhanced environmental sensing as a trigger of wastewater bulking.</title>
        <authorList>
            <person name="Sekiguchi Y."/>
            <person name="Ohashi A."/>
            <person name="Parks D.H."/>
            <person name="Yamauchi T."/>
            <person name="Tyson G.W."/>
            <person name="Hugenholtz P."/>
        </authorList>
    </citation>
    <scope>NUCLEOTIDE SEQUENCE [LARGE SCALE GENOMIC DNA]</scope>
</reference>
<evidence type="ECO:0000313" key="2">
    <source>
        <dbReference type="EMBL" id="GAK50853.1"/>
    </source>
</evidence>
<organism evidence="2 3">
    <name type="scientific">Candidatus Moduliflexus flocculans</name>
    <dbReference type="NCBI Taxonomy" id="1499966"/>
    <lineage>
        <taxon>Bacteria</taxon>
        <taxon>Candidatus Moduliflexota</taxon>
        <taxon>Candidatus Moduliflexia</taxon>
        <taxon>Candidatus Moduliflexales</taxon>
        <taxon>Candidatus Moduliflexaceae</taxon>
    </lineage>
</organism>
<accession>A0A0S6VTJ9</accession>
<feature type="compositionally biased region" description="Basic and acidic residues" evidence="1">
    <location>
        <begin position="71"/>
        <end position="80"/>
    </location>
</feature>
<feature type="compositionally biased region" description="Basic residues" evidence="1">
    <location>
        <begin position="54"/>
        <end position="70"/>
    </location>
</feature>
<name>A0A0S6VTJ9_9BACT</name>
<dbReference type="AlphaFoldDB" id="A0A0S6VTJ9"/>
<keyword evidence="3" id="KW-1185">Reference proteome</keyword>
<dbReference type="HOGENOM" id="CLU_2582548_0_0_0"/>
<feature type="region of interest" description="Disordered" evidence="1">
    <location>
        <begin position="47"/>
        <end position="80"/>
    </location>
</feature>